<keyword evidence="4" id="KW-1185">Reference proteome</keyword>
<dbReference type="Proteomes" id="UP001501570">
    <property type="component" value="Unassembled WGS sequence"/>
</dbReference>
<accession>A0ABP9RLQ7</accession>
<dbReference type="InterPro" id="IPR036188">
    <property type="entry name" value="FAD/NAD-bd_sf"/>
</dbReference>
<dbReference type="RefSeq" id="WP_345626320.1">
    <property type="nucleotide sequence ID" value="NZ_BAABJQ010000002.1"/>
</dbReference>
<dbReference type="SUPFAM" id="SSF51905">
    <property type="entry name" value="FAD/NAD(P)-binding domain"/>
    <property type="match status" value="1"/>
</dbReference>
<keyword evidence="2" id="KW-0472">Membrane</keyword>
<comment type="caution">
    <text evidence="3">The sequence shown here is derived from an EMBL/GenBank/DDBJ whole genome shotgun (WGS) entry which is preliminary data.</text>
</comment>
<proteinExistence type="predicted"/>
<protein>
    <submittedName>
        <fullName evidence="3">FAD-dependent oxidoreductase</fullName>
    </submittedName>
</protein>
<dbReference type="InterPro" id="IPR005288">
    <property type="entry name" value="NadB"/>
</dbReference>
<gene>
    <name evidence="3" type="ORF">GCM10023322_08890</name>
</gene>
<feature type="region of interest" description="Disordered" evidence="1">
    <location>
        <begin position="263"/>
        <end position="284"/>
    </location>
</feature>
<organism evidence="3 4">
    <name type="scientific">Rugosimonospora acidiphila</name>
    <dbReference type="NCBI Taxonomy" id="556531"/>
    <lineage>
        <taxon>Bacteria</taxon>
        <taxon>Bacillati</taxon>
        <taxon>Actinomycetota</taxon>
        <taxon>Actinomycetes</taxon>
        <taxon>Micromonosporales</taxon>
        <taxon>Micromonosporaceae</taxon>
        <taxon>Rugosimonospora</taxon>
    </lineage>
</organism>
<keyword evidence="2" id="KW-1133">Transmembrane helix</keyword>
<reference evidence="4" key="1">
    <citation type="journal article" date="2019" name="Int. J. Syst. Evol. Microbiol.">
        <title>The Global Catalogue of Microorganisms (GCM) 10K type strain sequencing project: providing services to taxonomists for standard genome sequencing and annotation.</title>
        <authorList>
            <consortium name="The Broad Institute Genomics Platform"/>
            <consortium name="The Broad Institute Genome Sequencing Center for Infectious Disease"/>
            <person name="Wu L."/>
            <person name="Ma J."/>
        </authorList>
    </citation>
    <scope>NUCLEOTIDE SEQUENCE [LARGE SCALE GENOMIC DNA]</scope>
    <source>
        <strain evidence="4">JCM 18304</strain>
    </source>
</reference>
<sequence length="537" mass="59181">MTGRTSMDSDVLVVGAGVGGIAATLAALRRGRRVLLTEETDWLGGQLTSQGVPPDEHPWIEQFGATRSYRALRNAIRDHYRSWYPLTPAARETPDLNPGLGRVSRLCHEPRAAALVLEAMVGRYLASGLLRVLYRHRPVSVEMDGDRVRGVTLRGPDGALVEASAPYVLDATELGDLLPLGGIEHVTGFEAQSDTGEPSAPAIAQPDNMQAFSWVFAVEHRAGEDHTIDRPDQYGFWREYRPPFWPDRLLSLVAPDPRTLEPLGRTFVPHGSKGPVDPDQSRDPGDRDLWAFRRILAREQFQPGFLDSDVVVVNWPMIDYLPGPLIGVSDEERDKHLDGSRQLALSMLYWLQTEAPRPDGGTGWAGLRLRPDVMGTADGFAKAPYVRESRRIRARRTVTEQDLSLAVRGERGAVSYPDSVGVGMYRIDLHPSTGGDNYIDVGSCPFQIPLGALLPVRTRNLLAAGKNLGTTHITNGCYRLHPVEWNIGEAAGALAGHCLNNGVEPDQVYEDPGALRRFQDELVADGFELSWPRVRGY</sequence>
<dbReference type="PANTHER" id="PTHR42716">
    <property type="entry name" value="L-ASPARTATE OXIDASE"/>
    <property type="match status" value="1"/>
</dbReference>
<name>A0ABP9RLQ7_9ACTN</name>
<dbReference type="Pfam" id="PF12831">
    <property type="entry name" value="FAD_oxidored"/>
    <property type="match status" value="1"/>
</dbReference>
<evidence type="ECO:0000313" key="4">
    <source>
        <dbReference type="Proteomes" id="UP001501570"/>
    </source>
</evidence>
<keyword evidence="2" id="KW-0812">Transmembrane</keyword>
<evidence type="ECO:0000313" key="3">
    <source>
        <dbReference type="EMBL" id="GAA5179300.1"/>
    </source>
</evidence>
<dbReference type="PANTHER" id="PTHR42716:SF1">
    <property type="entry name" value="SLL0471 PROTEIN"/>
    <property type="match status" value="1"/>
</dbReference>
<evidence type="ECO:0000256" key="2">
    <source>
        <dbReference type="SAM" id="Phobius"/>
    </source>
</evidence>
<dbReference type="EMBL" id="BAABJQ010000002">
    <property type="protein sequence ID" value="GAA5179300.1"/>
    <property type="molecule type" value="Genomic_DNA"/>
</dbReference>
<feature type="transmembrane region" description="Helical" evidence="2">
    <location>
        <begin position="12"/>
        <end position="28"/>
    </location>
</feature>
<dbReference type="Gene3D" id="3.50.50.60">
    <property type="entry name" value="FAD/NAD(P)-binding domain"/>
    <property type="match status" value="1"/>
</dbReference>
<evidence type="ECO:0000256" key="1">
    <source>
        <dbReference type="SAM" id="MobiDB-lite"/>
    </source>
</evidence>